<keyword evidence="5" id="KW-1185">Reference proteome</keyword>
<feature type="chain" id="PRO_5034339209" evidence="3">
    <location>
        <begin position="23"/>
        <end position="321"/>
    </location>
</feature>
<feature type="signal peptide" evidence="3">
    <location>
        <begin position="1"/>
        <end position="22"/>
    </location>
</feature>
<reference evidence="4 5" key="1">
    <citation type="journal article" date="2020" name="ISME J.">
        <title>Uncovering the hidden diversity of litter-decomposition mechanisms in mushroom-forming fungi.</title>
        <authorList>
            <person name="Floudas D."/>
            <person name="Bentzer J."/>
            <person name="Ahren D."/>
            <person name="Johansson T."/>
            <person name="Persson P."/>
            <person name="Tunlid A."/>
        </authorList>
    </citation>
    <scope>NUCLEOTIDE SEQUENCE [LARGE SCALE GENOMIC DNA]</scope>
    <source>
        <strain evidence="4 5">CBS 291.85</strain>
    </source>
</reference>
<protein>
    <submittedName>
        <fullName evidence="4">Uncharacterized protein</fullName>
    </submittedName>
</protein>
<accession>A0A8H5GJV0</accession>
<evidence type="ECO:0000313" key="4">
    <source>
        <dbReference type="EMBL" id="KAF5366454.1"/>
    </source>
</evidence>
<dbReference type="OrthoDB" id="2581067at2759"/>
<name>A0A8H5GJV0_9AGAR</name>
<evidence type="ECO:0000256" key="1">
    <source>
        <dbReference type="SAM" id="MobiDB-lite"/>
    </source>
</evidence>
<evidence type="ECO:0000256" key="3">
    <source>
        <dbReference type="SAM" id="SignalP"/>
    </source>
</evidence>
<sequence length="321" mass="33895">MIINLQDLSKLLYLSIYLSVQAVLPASVPVNVNHSVSTWKEAAAAVIFLVQDVDLAGCVQKEFVQCASFKVHGPEGYIRESTRTDGNGRLGEPNKYKRHSNHEGIFEDLVIWTPIGKQAGVATVLACLAAQATAYFQITSPVTGTQWTNGETHAISWTKGKGDGISGFDVELARLGNDGLIFVARDVPCGKGSPAALNLNLIDIPPADDYFILFLNSTPGTIFATSNRFTILPSGASPSSPSSSPSSTSKSDPNANTSPNPSAPTVTISGTPDPTKAFVTTFAASNGSLRRLVDVKNLRGGWVGMGVVVVSMVGGAVWTAW</sequence>
<keyword evidence="2" id="KW-0812">Transmembrane</keyword>
<comment type="caution">
    <text evidence="4">The sequence shown here is derived from an EMBL/GenBank/DDBJ whole genome shotgun (WGS) entry which is preliminary data.</text>
</comment>
<evidence type="ECO:0000313" key="5">
    <source>
        <dbReference type="Proteomes" id="UP000559256"/>
    </source>
</evidence>
<feature type="compositionally biased region" description="Low complexity" evidence="1">
    <location>
        <begin position="234"/>
        <end position="265"/>
    </location>
</feature>
<feature type="region of interest" description="Disordered" evidence="1">
    <location>
        <begin position="234"/>
        <end position="272"/>
    </location>
</feature>
<evidence type="ECO:0000256" key="2">
    <source>
        <dbReference type="SAM" id="Phobius"/>
    </source>
</evidence>
<feature type="transmembrane region" description="Helical" evidence="2">
    <location>
        <begin position="300"/>
        <end position="320"/>
    </location>
</feature>
<organism evidence="4 5">
    <name type="scientific">Tetrapyrgos nigripes</name>
    <dbReference type="NCBI Taxonomy" id="182062"/>
    <lineage>
        <taxon>Eukaryota</taxon>
        <taxon>Fungi</taxon>
        <taxon>Dikarya</taxon>
        <taxon>Basidiomycota</taxon>
        <taxon>Agaricomycotina</taxon>
        <taxon>Agaricomycetes</taxon>
        <taxon>Agaricomycetidae</taxon>
        <taxon>Agaricales</taxon>
        <taxon>Marasmiineae</taxon>
        <taxon>Marasmiaceae</taxon>
        <taxon>Tetrapyrgos</taxon>
    </lineage>
</organism>
<keyword evidence="2" id="KW-0472">Membrane</keyword>
<gene>
    <name evidence="4" type="ORF">D9758_009802</name>
</gene>
<dbReference type="AlphaFoldDB" id="A0A8H5GJV0"/>
<dbReference type="Proteomes" id="UP000559256">
    <property type="component" value="Unassembled WGS sequence"/>
</dbReference>
<proteinExistence type="predicted"/>
<keyword evidence="2" id="KW-1133">Transmembrane helix</keyword>
<keyword evidence="3" id="KW-0732">Signal</keyword>
<dbReference type="EMBL" id="JAACJM010000023">
    <property type="protein sequence ID" value="KAF5366454.1"/>
    <property type="molecule type" value="Genomic_DNA"/>
</dbReference>